<evidence type="ECO:0000256" key="1">
    <source>
        <dbReference type="SAM" id="SignalP"/>
    </source>
</evidence>
<keyword evidence="4" id="KW-1185">Reference proteome</keyword>
<feature type="chain" id="PRO_5037640719" description="SGNH hydrolase-type esterase domain-containing protein" evidence="1">
    <location>
        <begin position="24"/>
        <end position="441"/>
    </location>
</feature>
<comment type="caution">
    <text evidence="3">The sequence shown here is derived from an EMBL/GenBank/DDBJ whole genome shotgun (WGS) entry which is preliminary data.</text>
</comment>
<dbReference type="InterPro" id="IPR036514">
    <property type="entry name" value="SGNH_hydro_sf"/>
</dbReference>
<evidence type="ECO:0000313" key="4">
    <source>
        <dbReference type="Proteomes" id="UP000641386"/>
    </source>
</evidence>
<dbReference type="EMBL" id="BNBC01000081">
    <property type="protein sequence ID" value="GHF17997.1"/>
    <property type="molecule type" value="Genomic_DNA"/>
</dbReference>
<feature type="domain" description="SGNH hydrolase-type esterase" evidence="2">
    <location>
        <begin position="222"/>
        <end position="429"/>
    </location>
</feature>
<keyword evidence="1" id="KW-0732">Signal</keyword>
<dbReference type="RefSeq" id="WP_229904146.1">
    <property type="nucleotide sequence ID" value="NZ_BNBC01000081.1"/>
</dbReference>
<feature type="signal peptide" evidence="1">
    <location>
        <begin position="1"/>
        <end position="23"/>
    </location>
</feature>
<gene>
    <name evidence="3" type="ORF">GCM10014715_86330</name>
</gene>
<reference evidence="3" key="2">
    <citation type="submission" date="2020-09" db="EMBL/GenBank/DDBJ databases">
        <authorList>
            <person name="Sun Q."/>
            <person name="Ohkuma M."/>
        </authorList>
    </citation>
    <scope>NUCLEOTIDE SEQUENCE</scope>
    <source>
        <strain evidence="3">JCM 3302</strain>
    </source>
</reference>
<accession>A0A919E6I3</accession>
<organism evidence="3 4">
    <name type="scientific">Streptomyces spiralis</name>
    <dbReference type="NCBI Taxonomy" id="66376"/>
    <lineage>
        <taxon>Bacteria</taxon>
        <taxon>Bacillati</taxon>
        <taxon>Actinomycetota</taxon>
        <taxon>Actinomycetes</taxon>
        <taxon>Kitasatosporales</taxon>
        <taxon>Streptomycetaceae</taxon>
        <taxon>Streptomyces</taxon>
    </lineage>
</organism>
<dbReference type="SUPFAM" id="SSF52266">
    <property type="entry name" value="SGNH hydrolase"/>
    <property type="match status" value="1"/>
</dbReference>
<dbReference type="AlphaFoldDB" id="A0A919E6I3"/>
<evidence type="ECO:0000259" key="2">
    <source>
        <dbReference type="Pfam" id="PF13472"/>
    </source>
</evidence>
<dbReference type="Gene3D" id="3.40.50.1110">
    <property type="entry name" value="SGNH hydrolase"/>
    <property type="match status" value="1"/>
</dbReference>
<dbReference type="PANTHER" id="PTHR43784">
    <property type="entry name" value="GDSL-LIKE LIPASE/ACYLHYDROLASE, PUTATIVE (AFU_ORTHOLOGUE AFUA_2G00820)-RELATED"/>
    <property type="match status" value="1"/>
</dbReference>
<sequence length="441" mass="46835">MRHLVTARRRLTALLTAALVVAAAPTAAGLAKDGHGTAHHPAHPQAARTWTGTWATAPTTTPPKVVTVFEKQTIRQTVHLSVGGSSVRLRLSNEFGTQPLVIGGIRVARPAGDGGRRIDPRTDRAVTFGGRTSVTVPAGSPMVSDPVALPLPAGSDLVVSLYLPQRTPGSTLHAFSFQHNFTASGDVTGQADITPTATQDAWYFLSGVSVSGTAPHAASVVALGDSVTDGANTTPNADHRWPDLLAARFRADHDLSGLGVLNEGISGNRLLHDPNPPAGSDAESYAAYFGQAAVRRFDRDVASQAGARHVIVLLGVNDLGHPGTSAPLSEKVTPAEVEEGYRQLIARAHDRGLKIYGATITPFRDDTFGFYSAEHEAQRQEINRWIRTSGAFDAVIDFDRALRDPQQPDRLAARYDSGDHLHPNDAGTAAMAAAIPLRLFR</sequence>
<proteinExistence type="predicted"/>
<dbReference type="Pfam" id="PF13472">
    <property type="entry name" value="Lipase_GDSL_2"/>
    <property type="match status" value="1"/>
</dbReference>
<reference evidence="3" key="1">
    <citation type="journal article" date="2014" name="Int. J. Syst. Evol. Microbiol.">
        <title>Complete genome sequence of Corynebacterium casei LMG S-19264T (=DSM 44701T), isolated from a smear-ripened cheese.</title>
        <authorList>
            <consortium name="US DOE Joint Genome Institute (JGI-PGF)"/>
            <person name="Walter F."/>
            <person name="Albersmeier A."/>
            <person name="Kalinowski J."/>
            <person name="Ruckert C."/>
        </authorList>
    </citation>
    <scope>NUCLEOTIDE SEQUENCE</scope>
    <source>
        <strain evidence="3">JCM 3302</strain>
    </source>
</reference>
<name>A0A919E6I3_9ACTN</name>
<dbReference type="CDD" id="cd01830">
    <property type="entry name" value="XynE_like"/>
    <property type="match status" value="1"/>
</dbReference>
<evidence type="ECO:0000313" key="3">
    <source>
        <dbReference type="EMBL" id="GHF17997.1"/>
    </source>
</evidence>
<dbReference type="InterPro" id="IPR013830">
    <property type="entry name" value="SGNH_hydro"/>
</dbReference>
<protein>
    <recommendedName>
        <fullName evidence="2">SGNH hydrolase-type esterase domain-containing protein</fullName>
    </recommendedName>
</protein>
<dbReference type="Proteomes" id="UP000641386">
    <property type="component" value="Unassembled WGS sequence"/>
</dbReference>
<dbReference type="PANTHER" id="PTHR43784:SF2">
    <property type="entry name" value="GDSL-LIKE LIPASE_ACYLHYDROLASE, PUTATIVE (AFU_ORTHOLOGUE AFUA_2G00820)-RELATED"/>
    <property type="match status" value="1"/>
</dbReference>
<dbReference type="InterPro" id="IPR053140">
    <property type="entry name" value="GDSL_Rv0518-like"/>
</dbReference>